<dbReference type="InterPro" id="IPR023753">
    <property type="entry name" value="FAD/NAD-binding_dom"/>
</dbReference>
<evidence type="ECO:0000313" key="3">
    <source>
        <dbReference type="EMBL" id="HGE74585.1"/>
    </source>
</evidence>
<comment type="caution">
    <text evidence="3">The sequence shown here is derived from an EMBL/GenBank/DDBJ whole genome shotgun (WGS) entry which is preliminary data.</text>
</comment>
<dbReference type="SUPFAM" id="SSF51905">
    <property type="entry name" value="FAD/NAD(P)-binding domain"/>
    <property type="match status" value="1"/>
</dbReference>
<dbReference type="PANTHER" id="PTHR42949">
    <property type="entry name" value="ANAEROBIC GLYCEROL-3-PHOSPHATE DEHYDROGENASE SUBUNIT B"/>
    <property type="match status" value="1"/>
</dbReference>
<name>A0A7V3RDF3_9BACT</name>
<proteinExistence type="predicted"/>
<dbReference type="PRINTS" id="PR00469">
    <property type="entry name" value="PNDRDTASEII"/>
</dbReference>
<sequence length="364" mass="40177">MNQCIHTGFGLQVFKMELSGPEYHEMYSDKMGKVDALYETMVLYIDFKMNKMKAMSTTGMHEIEYGALILATGARERPFEALRIQGTRPAGIFTAGLAQKFVNLENHLPGHKAVIVGSGDIGMIMARRLTLEGVTVEGVYEIMPYPGGLTRNIAQCLIDFNIPLHLSTSVIKVHGKSRLEGVTVTQFENGIPLREKERFIECDTLVASVGLIPENDLVKGKIEMGSDEGIIVDDLMRTNYENVFACGNNVCIHDLVDFATVEGEKAGKNAAIVSKGKELPERAGMITVKEGIRVVSAKYMTATEPFKLYIRVDKPMEIATININGKAIKAVVNARPSEMIEINMDPNKYDLKGKIELSAKGVKR</sequence>
<gene>
    <name evidence="3" type="ORF">ENX73_00465</name>
</gene>
<dbReference type="AlphaFoldDB" id="A0A7V3RDF3"/>
<organism evidence="3">
    <name type="scientific">Mesoaciditoga lauensis</name>
    <dbReference type="NCBI Taxonomy" id="1495039"/>
    <lineage>
        <taxon>Bacteria</taxon>
        <taxon>Thermotogati</taxon>
        <taxon>Thermotogota</taxon>
        <taxon>Thermotogae</taxon>
        <taxon>Mesoaciditogales</taxon>
        <taxon>Mesoaciditogaceae</taxon>
        <taxon>Mesoaciditoga</taxon>
    </lineage>
</organism>
<dbReference type="GO" id="GO:0016491">
    <property type="term" value="F:oxidoreductase activity"/>
    <property type="evidence" value="ECO:0007669"/>
    <property type="project" value="UniProtKB-KW"/>
</dbReference>
<dbReference type="Gene3D" id="3.50.50.60">
    <property type="entry name" value="FAD/NAD(P)-binding domain"/>
    <property type="match status" value="2"/>
</dbReference>
<feature type="domain" description="FAD/NAD(P)-binding" evidence="2">
    <location>
        <begin position="33"/>
        <end position="250"/>
    </location>
</feature>
<protein>
    <submittedName>
        <fullName evidence="3">Pyridine nucleotide-disulfide oxidoreductase</fullName>
    </submittedName>
</protein>
<dbReference type="Pfam" id="PF07992">
    <property type="entry name" value="Pyr_redox_2"/>
    <property type="match status" value="1"/>
</dbReference>
<dbReference type="PANTHER" id="PTHR42949:SF3">
    <property type="entry name" value="ANAEROBIC GLYCEROL-3-PHOSPHATE DEHYDROGENASE SUBUNIT B"/>
    <property type="match status" value="1"/>
</dbReference>
<dbReference type="InterPro" id="IPR051691">
    <property type="entry name" value="Metab_Enz_Cyan_OpOx_G3PDH"/>
</dbReference>
<accession>A0A7V3RDF3</accession>
<evidence type="ECO:0000256" key="1">
    <source>
        <dbReference type="ARBA" id="ARBA00023002"/>
    </source>
</evidence>
<dbReference type="EMBL" id="DTPE01000016">
    <property type="protein sequence ID" value="HGE74585.1"/>
    <property type="molecule type" value="Genomic_DNA"/>
</dbReference>
<evidence type="ECO:0000259" key="2">
    <source>
        <dbReference type="Pfam" id="PF07992"/>
    </source>
</evidence>
<reference evidence="3" key="1">
    <citation type="journal article" date="2020" name="mSystems">
        <title>Genome- and Community-Level Interaction Insights into Carbon Utilization and Element Cycling Functions of Hydrothermarchaeota in Hydrothermal Sediment.</title>
        <authorList>
            <person name="Zhou Z."/>
            <person name="Liu Y."/>
            <person name="Xu W."/>
            <person name="Pan J."/>
            <person name="Luo Z.H."/>
            <person name="Li M."/>
        </authorList>
    </citation>
    <scope>NUCLEOTIDE SEQUENCE [LARGE SCALE GENOMIC DNA]</scope>
    <source>
        <strain evidence="3">SpSt-966</strain>
    </source>
</reference>
<keyword evidence="1" id="KW-0560">Oxidoreductase</keyword>
<dbReference type="InterPro" id="IPR036188">
    <property type="entry name" value="FAD/NAD-bd_sf"/>
</dbReference>
<dbReference type="PRINTS" id="PR00368">
    <property type="entry name" value="FADPNR"/>
</dbReference>